<dbReference type="PRINTS" id="PR01438">
    <property type="entry name" value="UNVRSLSTRESS"/>
</dbReference>
<dbReference type="RefSeq" id="WP_377578041.1">
    <property type="nucleotide sequence ID" value="NZ_JBHTKA010000001.1"/>
</dbReference>
<reference evidence="4" key="1">
    <citation type="journal article" date="2019" name="Int. J. Syst. Evol. Microbiol.">
        <title>The Global Catalogue of Microorganisms (GCM) 10K type strain sequencing project: providing services to taxonomists for standard genome sequencing and annotation.</title>
        <authorList>
            <consortium name="The Broad Institute Genomics Platform"/>
            <consortium name="The Broad Institute Genome Sequencing Center for Infectious Disease"/>
            <person name="Wu L."/>
            <person name="Ma J."/>
        </authorList>
    </citation>
    <scope>NUCLEOTIDE SEQUENCE [LARGE SCALE GENOMIC DNA]</scope>
    <source>
        <strain evidence="4">CCUG 58938</strain>
    </source>
</reference>
<dbReference type="EMBL" id="JBHTKA010000001">
    <property type="protein sequence ID" value="MFD0999496.1"/>
    <property type="molecule type" value="Genomic_DNA"/>
</dbReference>
<name>A0ABW3K2T4_9BACT</name>
<dbReference type="InterPro" id="IPR006016">
    <property type="entry name" value="UspA"/>
</dbReference>
<dbReference type="Proteomes" id="UP001597112">
    <property type="component" value="Unassembled WGS sequence"/>
</dbReference>
<evidence type="ECO:0000259" key="2">
    <source>
        <dbReference type="Pfam" id="PF00582"/>
    </source>
</evidence>
<proteinExistence type="inferred from homology"/>
<dbReference type="PANTHER" id="PTHR46268">
    <property type="entry name" value="STRESS RESPONSE PROTEIN NHAX"/>
    <property type="match status" value="1"/>
</dbReference>
<dbReference type="InterPro" id="IPR014729">
    <property type="entry name" value="Rossmann-like_a/b/a_fold"/>
</dbReference>
<feature type="domain" description="UspA" evidence="2">
    <location>
        <begin position="152"/>
        <end position="273"/>
    </location>
</feature>
<dbReference type="CDD" id="cd00293">
    <property type="entry name" value="USP-like"/>
    <property type="match status" value="2"/>
</dbReference>
<comment type="caution">
    <text evidence="3">The sequence shown here is derived from an EMBL/GenBank/DDBJ whole genome shotgun (WGS) entry which is preliminary data.</text>
</comment>
<feature type="domain" description="UspA" evidence="2">
    <location>
        <begin position="1"/>
        <end position="144"/>
    </location>
</feature>
<dbReference type="InterPro" id="IPR006015">
    <property type="entry name" value="Universal_stress_UspA"/>
</dbReference>
<evidence type="ECO:0000313" key="3">
    <source>
        <dbReference type="EMBL" id="MFD0999496.1"/>
    </source>
</evidence>
<organism evidence="3 4">
    <name type="scientific">Ohtaekwangia kribbensis</name>
    <dbReference type="NCBI Taxonomy" id="688913"/>
    <lineage>
        <taxon>Bacteria</taxon>
        <taxon>Pseudomonadati</taxon>
        <taxon>Bacteroidota</taxon>
        <taxon>Cytophagia</taxon>
        <taxon>Cytophagales</taxon>
        <taxon>Fulvivirgaceae</taxon>
        <taxon>Ohtaekwangia</taxon>
    </lineage>
</organism>
<dbReference type="SUPFAM" id="SSF52402">
    <property type="entry name" value="Adenine nucleotide alpha hydrolases-like"/>
    <property type="match status" value="2"/>
</dbReference>
<sequence>MKKILVPCDFSSTAVQAFELAAEIAAIHQGEVMVLHAIEFVPAYETSFVAQPYAFNSTVIEELENDARKSFDEMIHAHNLDELTVGFYTDHGPVTDTIRQFIDDHNIDLVVMGTHGASGLKEFFIGSTTEKIVRSSHVPVLSVKSQVNLKSIKNIVFPVDPDLHQQDFIDRIKELQNFMGAHLHVLHVNTTIHAADERKVKASLNDYIQYYGLTDYTLNIINDTTEENGIMRFTNDINADMIAMATHGRKGLAHFFAGSIAEDLVNHVSCPIWTYILKPS</sequence>
<evidence type="ECO:0000313" key="4">
    <source>
        <dbReference type="Proteomes" id="UP001597112"/>
    </source>
</evidence>
<accession>A0ABW3K2T4</accession>
<protein>
    <submittedName>
        <fullName evidence="3">Universal stress protein</fullName>
    </submittedName>
</protein>
<keyword evidence="4" id="KW-1185">Reference proteome</keyword>
<evidence type="ECO:0000256" key="1">
    <source>
        <dbReference type="ARBA" id="ARBA00008791"/>
    </source>
</evidence>
<dbReference type="Pfam" id="PF00582">
    <property type="entry name" value="Usp"/>
    <property type="match status" value="2"/>
</dbReference>
<gene>
    <name evidence="3" type="ORF">ACFQ21_09265</name>
</gene>
<dbReference type="Gene3D" id="3.40.50.620">
    <property type="entry name" value="HUPs"/>
    <property type="match status" value="2"/>
</dbReference>
<comment type="similarity">
    <text evidence="1">Belongs to the universal stress protein A family.</text>
</comment>
<dbReference type="PANTHER" id="PTHR46268:SF6">
    <property type="entry name" value="UNIVERSAL STRESS PROTEIN UP12"/>
    <property type="match status" value="1"/>
</dbReference>